<feature type="compositionally biased region" description="Polar residues" evidence="1">
    <location>
        <begin position="109"/>
        <end position="118"/>
    </location>
</feature>
<evidence type="ECO:0000256" key="1">
    <source>
        <dbReference type="SAM" id="MobiDB-lite"/>
    </source>
</evidence>
<feature type="compositionally biased region" description="Basic residues" evidence="1">
    <location>
        <begin position="14"/>
        <end position="24"/>
    </location>
</feature>
<sequence length="129" mass="14705">MLSFVLTVTPPSHTHQKPRSRTAARTHSFTYTERQVDEARTHTPWRQAQQRCPVAEKRGMLYGPTSDTVQVTIKRNVLYGDGETRQKTVVEQQLPHAAASNCRERTPRTSKGTFSSTKTRLKPFEFSSD</sequence>
<evidence type="ECO:0000313" key="2">
    <source>
        <dbReference type="EMBL" id="CAJ1058474.1"/>
    </source>
</evidence>
<organism evidence="2 3">
    <name type="scientific">Xyrichtys novacula</name>
    <name type="common">Pearly razorfish</name>
    <name type="synonym">Hemipteronotus novacula</name>
    <dbReference type="NCBI Taxonomy" id="13765"/>
    <lineage>
        <taxon>Eukaryota</taxon>
        <taxon>Metazoa</taxon>
        <taxon>Chordata</taxon>
        <taxon>Craniata</taxon>
        <taxon>Vertebrata</taxon>
        <taxon>Euteleostomi</taxon>
        <taxon>Actinopterygii</taxon>
        <taxon>Neopterygii</taxon>
        <taxon>Teleostei</taxon>
        <taxon>Neoteleostei</taxon>
        <taxon>Acanthomorphata</taxon>
        <taxon>Eupercaria</taxon>
        <taxon>Labriformes</taxon>
        <taxon>Labridae</taxon>
        <taxon>Xyrichtys</taxon>
    </lineage>
</organism>
<accession>A0AAV1FBW4</accession>
<protein>
    <submittedName>
        <fullName evidence="2">Uncharacterized protein</fullName>
    </submittedName>
</protein>
<feature type="region of interest" description="Disordered" evidence="1">
    <location>
        <begin position="1"/>
        <end position="27"/>
    </location>
</feature>
<name>A0AAV1FBW4_XYRNO</name>
<keyword evidence="3" id="KW-1185">Reference proteome</keyword>
<feature type="region of interest" description="Disordered" evidence="1">
    <location>
        <begin position="93"/>
        <end position="129"/>
    </location>
</feature>
<dbReference type="Proteomes" id="UP001178508">
    <property type="component" value="Chromosome 6"/>
</dbReference>
<evidence type="ECO:0000313" key="3">
    <source>
        <dbReference type="Proteomes" id="UP001178508"/>
    </source>
</evidence>
<reference evidence="2" key="1">
    <citation type="submission" date="2023-08" db="EMBL/GenBank/DDBJ databases">
        <authorList>
            <person name="Alioto T."/>
            <person name="Alioto T."/>
            <person name="Gomez Garrido J."/>
        </authorList>
    </citation>
    <scope>NUCLEOTIDE SEQUENCE</scope>
</reference>
<proteinExistence type="predicted"/>
<dbReference type="AlphaFoldDB" id="A0AAV1FBW4"/>
<gene>
    <name evidence="2" type="ORF">XNOV1_A010084</name>
</gene>
<dbReference type="EMBL" id="OY660869">
    <property type="protein sequence ID" value="CAJ1058474.1"/>
    <property type="molecule type" value="Genomic_DNA"/>
</dbReference>